<dbReference type="AlphaFoldDB" id="A0A0D2BBN0"/>
<evidence type="ECO:0000256" key="5">
    <source>
        <dbReference type="SAM" id="Phobius"/>
    </source>
</evidence>
<dbReference type="EMBL" id="KN847495">
    <property type="protein sequence ID" value="KIW16418.1"/>
    <property type="molecule type" value="Genomic_DNA"/>
</dbReference>
<dbReference type="InterPro" id="IPR023352">
    <property type="entry name" value="MAPEG-like_dom_sf"/>
</dbReference>
<dbReference type="Proteomes" id="UP000053328">
    <property type="component" value="Unassembled WGS sequence"/>
</dbReference>
<accession>A0A0D2BBN0</accession>
<keyword evidence="3 5" id="KW-1133">Transmembrane helix</keyword>
<dbReference type="InterPro" id="IPR001129">
    <property type="entry name" value="Membr-assoc_MAPEG"/>
</dbReference>
<evidence type="ECO:0008006" key="8">
    <source>
        <dbReference type="Google" id="ProtNLM"/>
    </source>
</evidence>
<dbReference type="HOGENOM" id="CLU_110291_1_1_1"/>
<reference evidence="6 7" key="1">
    <citation type="submission" date="2015-01" db="EMBL/GenBank/DDBJ databases">
        <title>The Genome Sequence of Exophiala spinifera CBS89968.</title>
        <authorList>
            <consortium name="The Broad Institute Genomics Platform"/>
            <person name="Cuomo C."/>
            <person name="de Hoog S."/>
            <person name="Gorbushina A."/>
            <person name="Stielow B."/>
            <person name="Teixiera M."/>
            <person name="Abouelleil A."/>
            <person name="Chapman S.B."/>
            <person name="Priest M."/>
            <person name="Young S.K."/>
            <person name="Wortman J."/>
            <person name="Nusbaum C."/>
            <person name="Birren B."/>
        </authorList>
    </citation>
    <scope>NUCLEOTIDE SEQUENCE [LARGE SCALE GENOMIC DNA]</scope>
    <source>
        <strain evidence="6 7">CBS 89968</strain>
    </source>
</reference>
<dbReference type="GO" id="GO:0004364">
    <property type="term" value="F:glutathione transferase activity"/>
    <property type="evidence" value="ECO:0007669"/>
    <property type="project" value="TreeGrafter"/>
</dbReference>
<keyword evidence="2 5" id="KW-0812">Transmembrane</keyword>
<proteinExistence type="predicted"/>
<dbReference type="Gene3D" id="1.20.120.550">
    <property type="entry name" value="Membrane associated eicosanoid/glutathione metabolism-like domain"/>
    <property type="match status" value="1"/>
</dbReference>
<protein>
    <recommendedName>
        <fullName evidence="8">Glutathione S-transferase</fullName>
    </recommendedName>
</protein>
<keyword evidence="4 5" id="KW-0472">Membrane</keyword>
<evidence type="ECO:0000256" key="4">
    <source>
        <dbReference type="ARBA" id="ARBA00023136"/>
    </source>
</evidence>
<dbReference type="GO" id="GO:0005783">
    <property type="term" value="C:endoplasmic reticulum"/>
    <property type="evidence" value="ECO:0007669"/>
    <property type="project" value="TreeGrafter"/>
</dbReference>
<dbReference type="GeneID" id="27333553"/>
<keyword evidence="7" id="KW-1185">Reference proteome</keyword>
<evidence type="ECO:0000256" key="2">
    <source>
        <dbReference type="ARBA" id="ARBA00022692"/>
    </source>
</evidence>
<dbReference type="GO" id="GO:0005635">
    <property type="term" value="C:nuclear envelope"/>
    <property type="evidence" value="ECO:0007669"/>
    <property type="project" value="TreeGrafter"/>
</dbReference>
<organism evidence="6 7">
    <name type="scientific">Exophiala spinifera</name>
    <dbReference type="NCBI Taxonomy" id="91928"/>
    <lineage>
        <taxon>Eukaryota</taxon>
        <taxon>Fungi</taxon>
        <taxon>Dikarya</taxon>
        <taxon>Ascomycota</taxon>
        <taxon>Pezizomycotina</taxon>
        <taxon>Eurotiomycetes</taxon>
        <taxon>Chaetothyriomycetidae</taxon>
        <taxon>Chaetothyriales</taxon>
        <taxon>Herpotrichiellaceae</taxon>
        <taxon>Exophiala</taxon>
    </lineage>
</organism>
<dbReference type="Pfam" id="PF01124">
    <property type="entry name" value="MAPEG"/>
    <property type="match status" value="1"/>
</dbReference>
<dbReference type="PANTHER" id="PTHR10250">
    <property type="entry name" value="MICROSOMAL GLUTATHIONE S-TRANSFERASE"/>
    <property type="match status" value="1"/>
</dbReference>
<evidence type="ECO:0000313" key="6">
    <source>
        <dbReference type="EMBL" id="KIW16418.1"/>
    </source>
</evidence>
<dbReference type="STRING" id="91928.A0A0D2BBN0"/>
<dbReference type="InterPro" id="IPR050997">
    <property type="entry name" value="MAPEG"/>
</dbReference>
<dbReference type="GO" id="GO:0016020">
    <property type="term" value="C:membrane"/>
    <property type="evidence" value="ECO:0007669"/>
    <property type="project" value="UniProtKB-SubCell"/>
</dbReference>
<gene>
    <name evidence="6" type="ORF">PV08_06470</name>
</gene>
<dbReference type="SUPFAM" id="SSF161084">
    <property type="entry name" value="MAPEG domain-like"/>
    <property type="match status" value="1"/>
</dbReference>
<evidence type="ECO:0000313" key="7">
    <source>
        <dbReference type="Proteomes" id="UP000053328"/>
    </source>
</evidence>
<feature type="transmembrane region" description="Helical" evidence="5">
    <location>
        <begin position="85"/>
        <end position="109"/>
    </location>
</feature>
<sequence>MAYTLTVPDKYGYVVLVALGLAPVLAFSQGILVGLYRKPARVPYPNPYATAQEAKENPAAYKFNCAQRAHGNLLENMPQAIASMLFAGLGYPVATAALGAGWIFFRIVYAYGYIEGSKAGGRSRLNGSGFWVMQALIWGLCVSMGLKML</sequence>
<dbReference type="PANTHER" id="PTHR10250:SF26">
    <property type="entry name" value="GLUTATHIONE S-TRANSFERASE 3, MITOCHONDRIAL"/>
    <property type="match status" value="1"/>
</dbReference>
<comment type="subcellular location">
    <subcellularLocation>
        <location evidence="1">Membrane</location>
        <topology evidence="1">Multi-pass membrane protein</topology>
    </subcellularLocation>
</comment>
<dbReference type="VEuPathDB" id="FungiDB:PV08_06470"/>
<dbReference type="OrthoDB" id="410651at2759"/>
<evidence type="ECO:0000256" key="1">
    <source>
        <dbReference type="ARBA" id="ARBA00004141"/>
    </source>
</evidence>
<name>A0A0D2BBN0_9EURO</name>
<dbReference type="GO" id="GO:0004602">
    <property type="term" value="F:glutathione peroxidase activity"/>
    <property type="evidence" value="ECO:0007669"/>
    <property type="project" value="TreeGrafter"/>
</dbReference>
<dbReference type="RefSeq" id="XP_016236634.1">
    <property type="nucleotide sequence ID" value="XM_016380807.1"/>
</dbReference>
<feature type="transmembrane region" description="Helical" evidence="5">
    <location>
        <begin position="12"/>
        <end position="36"/>
    </location>
</feature>
<feature type="transmembrane region" description="Helical" evidence="5">
    <location>
        <begin position="129"/>
        <end position="146"/>
    </location>
</feature>
<evidence type="ECO:0000256" key="3">
    <source>
        <dbReference type="ARBA" id="ARBA00022989"/>
    </source>
</evidence>